<evidence type="ECO:0000256" key="3">
    <source>
        <dbReference type="ARBA" id="ARBA00023125"/>
    </source>
</evidence>
<gene>
    <name evidence="8" type="primary">aflR_1</name>
    <name evidence="8" type="ORF">DBV05_g5493</name>
</gene>
<feature type="region of interest" description="Disordered" evidence="6">
    <location>
        <begin position="56"/>
        <end position="159"/>
    </location>
</feature>
<reference evidence="8 9" key="1">
    <citation type="journal article" date="2019" name="Sci. Rep.">
        <title>A multi-omics analysis of the grapevine pathogen Lasiodiplodia theobromae reveals that temperature affects the expression of virulence- and pathogenicity-related genes.</title>
        <authorList>
            <person name="Felix C."/>
            <person name="Meneses R."/>
            <person name="Goncalves M.F.M."/>
            <person name="Tilleman L."/>
            <person name="Duarte A.S."/>
            <person name="Jorrin-Novo J.V."/>
            <person name="Van de Peer Y."/>
            <person name="Deforce D."/>
            <person name="Van Nieuwerburgh F."/>
            <person name="Esteves A.C."/>
            <person name="Alves A."/>
        </authorList>
    </citation>
    <scope>NUCLEOTIDE SEQUENCE [LARGE SCALE GENOMIC DNA]</scope>
    <source>
        <strain evidence="8 9">LA-SOL3</strain>
    </source>
</reference>
<dbReference type="OrthoDB" id="5069333at2759"/>
<dbReference type="GO" id="GO:0003677">
    <property type="term" value="F:DNA binding"/>
    <property type="evidence" value="ECO:0007669"/>
    <property type="project" value="UniProtKB-KW"/>
</dbReference>
<feature type="region of interest" description="Disordered" evidence="6">
    <location>
        <begin position="1"/>
        <end position="23"/>
    </location>
</feature>
<evidence type="ECO:0000256" key="2">
    <source>
        <dbReference type="ARBA" id="ARBA00023015"/>
    </source>
</evidence>
<name>A0A5N5DDX7_9PEZI</name>
<evidence type="ECO:0000256" key="5">
    <source>
        <dbReference type="ARBA" id="ARBA00023242"/>
    </source>
</evidence>
<feature type="domain" description="Zn(2)-C6 fungal-type" evidence="7">
    <location>
        <begin position="24"/>
        <end position="54"/>
    </location>
</feature>
<feature type="compositionally biased region" description="Low complexity" evidence="6">
    <location>
        <begin position="1"/>
        <end position="17"/>
    </location>
</feature>
<dbReference type="EMBL" id="VCHE01000029">
    <property type="protein sequence ID" value="KAB2575891.1"/>
    <property type="molecule type" value="Genomic_DNA"/>
</dbReference>
<evidence type="ECO:0000256" key="6">
    <source>
        <dbReference type="SAM" id="MobiDB-lite"/>
    </source>
</evidence>
<dbReference type="Pfam" id="PF00172">
    <property type="entry name" value="Zn_clus"/>
    <property type="match status" value="1"/>
</dbReference>
<dbReference type="PRINTS" id="PR00755">
    <property type="entry name" value="AFLATOXINBRP"/>
</dbReference>
<keyword evidence="2" id="KW-0805">Transcription regulation</keyword>
<dbReference type="InterPro" id="IPR050675">
    <property type="entry name" value="OAF3"/>
</dbReference>
<dbReference type="Gene3D" id="4.10.240.10">
    <property type="entry name" value="Zn(2)-C6 fungal-type DNA-binding domain"/>
    <property type="match status" value="1"/>
</dbReference>
<dbReference type="AlphaFoldDB" id="A0A5N5DDX7"/>
<sequence>MSTTSASRTSPSRAPTSQPKIRSSCDACQAAKIKCGQERPSCQRCCTQGTECVYGISRRMGRPKSKNTRAPPKKDTVPPPRKTSPLHPLPDAASDFHDFDFSTTTPMGTQPSGTTHFATLGPAPDSGPQDYPPATNLQQQDAPCPFPHTPNSDAGPAQPPLTAELDWHPDMALALDDSTTVRGFSPTMDLFGAGPASMDAFSHAQDFDPIISLLAHSNNANASSPNDSGCAGLPSPGPPDCSCYSTILGSILASRLEERTTTVASADAMLKTARDAQNMLSKILTCSSCMQDQFALLLGLTSLSKTVYLLDRTASLELRPDRRHPTSGRISEPQFKRMRSRSSWPRPFVSDCSLRVGFFEVVPDGRSDFLRNVLHLRFHNLAQSLEDIQSRLGQVADSPVSKAGLILARDVAERLQAAQGKMELWE</sequence>
<accession>A0A5N5DDX7</accession>
<protein>
    <submittedName>
        <fullName evidence="8">Aflatoxin biosynthesis regulatory protein</fullName>
    </submittedName>
</protein>
<keyword evidence="1" id="KW-0479">Metal-binding</keyword>
<dbReference type="PROSITE" id="PS50048">
    <property type="entry name" value="ZN2_CY6_FUNGAL_2"/>
    <property type="match status" value="1"/>
</dbReference>
<dbReference type="PANTHER" id="PTHR31069:SF31">
    <property type="entry name" value="MONODICTYPHENONE CLUSTER TRANSCRIPTION FACTOR-RELATED"/>
    <property type="match status" value="1"/>
</dbReference>
<evidence type="ECO:0000259" key="7">
    <source>
        <dbReference type="PROSITE" id="PS50048"/>
    </source>
</evidence>
<dbReference type="InterPro" id="IPR001138">
    <property type="entry name" value="Zn2Cys6_DnaBD"/>
</dbReference>
<dbReference type="GO" id="GO:0000981">
    <property type="term" value="F:DNA-binding transcription factor activity, RNA polymerase II-specific"/>
    <property type="evidence" value="ECO:0007669"/>
    <property type="project" value="InterPro"/>
</dbReference>
<dbReference type="SMART" id="SM00066">
    <property type="entry name" value="GAL4"/>
    <property type="match status" value="1"/>
</dbReference>
<proteinExistence type="predicted"/>
<dbReference type="SUPFAM" id="SSF57701">
    <property type="entry name" value="Zn2/Cys6 DNA-binding domain"/>
    <property type="match status" value="1"/>
</dbReference>
<keyword evidence="5" id="KW-0539">Nucleus</keyword>
<dbReference type="CDD" id="cd00067">
    <property type="entry name" value="GAL4"/>
    <property type="match status" value="1"/>
</dbReference>
<keyword evidence="3" id="KW-0238">DNA-binding</keyword>
<dbReference type="PANTHER" id="PTHR31069">
    <property type="entry name" value="OLEATE-ACTIVATED TRANSCRIPTION FACTOR 1-RELATED"/>
    <property type="match status" value="1"/>
</dbReference>
<dbReference type="InterPro" id="IPR036864">
    <property type="entry name" value="Zn2-C6_fun-type_DNA-bd_sf"/>
</dbReference>
<feature type="compositionally biased region" description="Polar residues" evidence="6">
    <location>
        <begin position="106"/>
        <end position="117"/>
    </location>
</feature>
<evidence type="ECO:0000256" key="4">
    <source>
        <dbReference type="ARBA" id="ARBA00023163"/>
    </source>
</evidence>
<keyword evidence="4" id="KW-0804">Transcription</keyword>
<organism evidence="8 9">
    <name type="scientific">Lasiodiplodia theobromae</name>
    <dbReference type="NCBI Taxonomy" id="45133"/>
    <lineage>
        <taxon>Eukaryota</taxon>
        <taxon>Fungi</taxon>
        <taxon>Dikarya</taxon>
        <taxon>Ascomycota</taxon>
        <taxon>Pezizomycotina</taxon>
        <taxon>Dothideomycetes</taxon>
        <taxon>Dothideomycetes incertae sedis</taxon>
        <taxon>Botryosphaeriales</taxon>
        <taxon>Botryosphaeriaceae</taxon>
        <taxon>Lasiodiplodia</taxon>
    </lineage>
</organism>
<evidence type="ECO:0000313" key="9">
    <source>
        <dbReference type="Proteomes" id="UP000325902"/>
    </source>
</evidence>
<keyword evidence="9" id="KW-1185">Reference proteome</keyword>
<dbReference type="Proteomes" id="UP000325902">
    <property type="component" value="Unassembled WGS sequence"/>
</dbReference>
<dbReference type="GO" id="GO:0008270">
    <property type="term" value="F:zinc ion binding"/>
    <property type="evidence" value="ECO:0007669"/>
    <property type="project" value="InterPro"/>
</dbReference>
<comment type="caution">
    <text evidence="8">The sequence shown here is derived from an EMBL/GenBank/DDBJ whole genome shotgun (WGS) entry which is preliminary data.</text>
</comment>
<evidence type="ECO:0000256" key="1">
    <source>
        <dbReference type="ARBA" id="ARBA00022723"/>
    </source>
</evidence>
<evidence type="ECO:0000313" key="8">
    <source>
        <dbReference type="EMBL" id="KAB2575891.1"/>
    </source>
</evidence>